<evidence type="ECO:0000256" key="3">
    <source>
        <dbReference type="ARBA" id="ARBA00022448"/>
    </source>
</evidence>
<dbReference type="PANTHER" id="PTHR33376">
    <property type="match status" value="1"/>
</dbReference>
<evidence type="ECO:0000256" key="1">
    <source>
        <dbReference type="ARBA" id="ARBA00004196"/>
    </source>
</evidence>
<dbReference type="EMBL" id="AVBC01000035">
    <property type="protein sequence ID" value="ERL51040.1"/>
    <property type="molecule type" value="Genomic_DNA"/>
</dbReference>
<comment type="similarity">
    <text evidence="2">Belongs to the bacterial solute-binding protein 7 family.</text>
</comment>
<dbReference type="GO" id="GO:0030288">
    <property type="term" value="C:outer membrane-bounded periplasmic space"/>
    <property type="evidence" value="ECO:0007669"/>
    <property type="project" value="InterPro"/>
</dbReference>
<dbReference type="NCBIfam" id="TIGR00787">
    <property type="entry name" value="dctP"/>
    <property type="match status" value="1"/>
</dbReference>
<proteinExistence type="inferred from homology"/>
<dbReference type="AlphaFoldDB" id="W1N800"/>
<comment type="caution">
    <text evidence="6">The sequence shown here is derived from an EMBL/GenBank/DDBJ whole genome shotgun (WGS) entry which is preliminary data.</text>
</comment>
<reference evidence="6 7" key="1">
    <citation type="submission" date="2013-08" db="EMBL/GenBank/DDBJ databases">
        <title>draft genome of Halomonas huanghegensis, strain BJGMM-B45T.</title>
        <authorList>
            <person name="Miao C."/>
            <person name="Wan Y."/>
            <person name="Jin W."/>
        </authorList>
    </citation>
    <scope>NUCLEOTIDE SEQUENCE [LARGE SCALE GENOMIC DNA]</scope>
    <source>
        <strain evidence="6 7">BJGMM-B45</strain>
    </source>
</reference>
<dbReference type="KEGG" id="hhu:AR456_00230"/>
<feature type="chain" id="PRO_5009977418" description="C4-dicarboxylate ABC transporter" evidence="5">
    <location>
        <begin position="23"/>
        <end position="325"/>
    </location>
</feature>
<dbReference type="OrthoDB" id="9771186at2"/>
<evidence type="ECO:0000313" key="6">
    <source>
        <dbReference type="EMBL" id="ERL51040.1"/>
    </source>
</evidence>
<dbReference type="RefSeq" id="WP_021819570.1">
    <property type="nucleotide sequence ID" value="NZ_AVBC01000035.1"/>
</dbReference>
<dbReference type="Proteomes" id="UP000019113">
    <property type="component" value="Unassembled WGS sequence"/>
</dbReference>
<dbReference type="PATRIC" id="fig|1178482.3.peg.2617"/>
<dbReference type="CDD" id="cd13603">
    <property type="entry name" value="PBP2_TRAP_Siap_TeaA_like"/>
    <property type="match status" value="1"/>
</dbReference>
<dbReference type="STRING" id="1178482.AR456_00230"/>
<keyword evidence="4 5" id="KW-0732">Signal</keyword>
<dbReference type="InterPro" id="IPR004682">
    <property type="entry name" value="TRAP_DctP"/>
</dbReference>
<evidence type="ECO:0008006" key="8">
    <source>
        <dbReference type="Google" id="ProtNLM"/>
    </source>
</evidence>
<dbReference type="PIRSF" id="PIRSF006470">
    <property type="entry name" value="DctB"/>
    <property type="match status" value="1"/>
</dbReference>
<dbReference type="InterPro" id="IPR038404">
    <property type="entry name" value="TRAP_DctP_sf"/>
</dbReference>
<dbReference type="InterPro" id="IPR018389">
    <property type="entry name" value="DctP_fam"/>
</dbReference>
<evidence type="ECO:0000256" key="4">
    <source>
        <dbReference type="ARBA" id="ARBA00022729"/>
    </source>
</evidence>
<keyword evidence="3" id="KW-0813">Transport</keyword>
<comment type="subcellular location">
    <subcellularLocation>
        <location evidence="1">Cell envelope</location>
    </subcellularLocation>
</comment>
<evidence type="ECO:0000313" key="7">
    <source>
        <dbReference type="Proteomes" id="UP000019113"/>
    </source>
</evidence>
<protein>
    <recommendedName>
        <fullName evidence="8">C4-dicarboxylate ABC transporter</fullName>
    </recommendedName>
</protein>
<dbReference type="GO" id="GO:0055085">
    <property type="term" value="P:transmembrane transport"/>
    <property type="evidence" value="ECO:0007669"/>
    <property type="project" value="InterPro"/>
</dbReference>
<dbReference type="eggNOG" id="COG1638">
    <property type="taxonomic scope" value="Bacteria"/>
</dbReference>
<evidence type="ECO:0000256" key="5">
    <source>
        <dbReference type="SAM" id="SignalP"/>
    </source>
</evidence>
<dbReference type="PANTHER" id="PTHR33376:SF4">
    <property type="entry name" value="SIALIC ACID-BINDING PERIPLASMIC PROTEIN SIAP"/>
    <property type="match status" value="1"/>
</dbReference>
<name>W1N800_9GAMM</name>
<evidence type="ECO:0000256" key="2">
    <source>
        <dbReference type="ARBA" id="ARBA00009023"/>
    </source>
</evidence>
<gene>
    <name evidence="6" type="ORF">BJB45_20830</name>
</gene>
<dbReference type="NCBIfam" id="NF037995">
    <property type="entry name" value="TRAP_S1"/>
    <property type="match status" value="1"/>
</dbReference>
<feature type="signal peptide" evidence="5">
    <location>
        <begin position="1"/>
        <end position="22"/>
    </location>
</feature>
<dbReference type="Pfam" id="PF03480">
    <property type="entry name" value="DctP"/>
    <property type="match status" value="1"/>
</dbReference>
<accession>W1N800</accession>
<dbReference type="Gene3D" id="3.40.190.170">
    <property type="entry name" value="Bacterial extracellular solute-binding protein, family 7"/>
    <property type="match status" value="1"/>
</dbReference>
<sequence>MKRHTLALSALAMSLAAGAVQADEIVFAIGGPPSSLQGQTSQHFADALQERLGDAHTVEYYHSGQIGDERQLLQKLRLGTVHLAGISSIMSSVAPSFALFDLPFLVKDRDHLLRIDEQIVKTDLAEVAETQGLHLVSTWENGFRQITNSKRAINVPEDLDGLKIRTPQSEWRTLMFSTWGANPTPMAFSEVFVGLQTGVIDGQENPLSNIDGAKFQEVQDYLSISNHVYSPIWLTASASGWESLPEDVQIAIAEVAAETQTWALAKGNELDNELVTSLEEEGGMNVNHVDRDAFVAASQPVYEAYAEEVDGGQELIDRAMSLAEE</sequence>
<keyword evidence="7" id="KW-1185">Reference proteome</keyword>
<organism evidence="6 7">
    <name type="scientific">Halomonas huangheensis</name>
    <dbReference type="NCBI Taxonomy" id="1178482"/>
    <lineage>
        <taxon>Bacteria</taxon>
        <taxon>Pseudomonadati</taxon>
        <taxon>Pseudomonadota</taxon>
        <taxon>Gammaproteobacteria</taxon>
        <taxon>Oceanospirillales</taxon>
        <taxon>Halomonadaceae</taxon>
        <taxon>Halomonas</taxon>
    </lineage>
</organism>